<evidence type="ECO:0000256" key="5">
    <source>
        <dbReference type="PROSITE-ProRule" id="PRU10058"/>
    </source>
</evidence>
<dbReference type="InterPro" id="IPR029052">
    <property type="entry name" value="Metallo-depent_PP-like"/>
</dbReference>
<dbReference type="EC" id="3.2.1.-" evidence="6"/>
<keyword evidence="3 6" id="KW-0378">Hydrolase</keyword>
<keyword evidence="4 6" id="KW-0326">Glycosidase</keyword>
<dbReference type="PANTHER" id="PTHR45867:SF3">
    <property type="entry name" value="ACID PHOSPHATASE TYPE 7"/>
    <property type="match status" value="1"/>
</dbReference>
<dbReference type="InterPro" id="IPR032812">
    <property type="entry name" value="SbsA_Ig"/>
</dbReference>
<dbReference type="Gene3D" id="1.50.10.10">
    <property type="match status" value="1"/>
</dbReference>
<reference evidence="10 11" key="1">
    <citation type="submission" date="2017-01" db="EMBL/GenBank/DDBJ databases">
        <title>Genome analysis of Paenibacillus selenitrireducens ES3-24.</title>
        <authorList>
            <person name="Xu D."/>
            <person name="Yao R."/>
            <person name="Zheng S."/>
        </authorList>
    </citation>
    <scope>NUCLEOTIDE SEQUENCE [LARGE SCALE GENOMIC DNA]</scope>
    <source>
        <strain evidence="10 11">ES3-24</strain>
    </source>
</reference>
<dbReference type="Pfam" id="PF00041">
    <property type="entry name" value="fn3"/>
    <property type="match status" value="3"/>
</dbReference>
<feature type="compositionally biased region" description="Low complexity" evidence="7">
    <location>
        <begin position="1468"/>
        <end position="1480"/>
    </location>
</feature>
<keyword evidence="6" id="KW-0624">Polysaccharide degradation</keyword>
<feature type="domain" description="SLH" evidence="9">
    <location>
        <begin position="1558"/>
        <end position="1616"/>
    </location>
</feature>
<dbReference type="SUPFAM" id="SSF56300">
    <property type="entry name" value="Metallo-dependent phosphatases"/>
    <property type="match status" value="1"/>
</dbReference>
<dbReference type="InterPro" id="IPR036116">
    <property type="entry name" value="FN3_sf"/>
</dbReference>
<dbReference type="Gene3D" id="2.60.40.10">
    <property type="entry name" value="Immunoglobulins"/>
    <property type="match status" value="3"/>
</dbReference>
<dbReference type="Pfam" id="PF00395">
    <property type="entry name" value="SLH"/>
    <property type="match status" value="2"/>
</dbReference>
<dbReference type="Proteomes" id="UP000190188">
    <property type="component" value="Unassembled WGS sequence"/>
</dbReference>
<dbReference type="GO" id="GO:0046872">
    <property type="term" value="F:metal ion binding"/>
    <property type="evidence" value="ECO:0007669"/>
    <property type="project" value="InterPro"/>
</dbReference>
<dbReference type="PROSITE" id="PS51272">
    <property type="entry name" value="SLH"/>
    <property type="match status" value="3"/>
</dbReference>
<evidence type="ECO:0000256" key="6">
    <source>
        <dbReference type="RuleBase" id="RU361167"/>
    </source>
</evidence>
<dbReference type="PROSITE" id="PS00812">
    <property type="entry name" value="GLYCOSYL_HYDROL_F8"/>
    <property type="match status" value="1"/>
</dbReference>
<gene>
    <name evidence="10" type="ORF">BVG16_17120</name>
</gene>
<dbReference type="InterPro" id="IPR013783">
    <property type="entry name" value="Ig-like_fold"/>
</dbReference>
<evidence type="ECO:0000259" key="9">
    <source>
        <dbReference type="PROSITE" id="PS51272"/>
    </source>
</evidence>
<evidence type="ECO:0000256" key="2">
    <source>
        <dbReference type="ARBA" id="ARBA00022729"/>
    </source>
</evidence>
<dbReference type="SUPFAM" id="SSF49265">
    <property type="entry name" value="Fibronectin type III"/>
    <property type="match status" value="2"/>
</dbReference>
<dbReference type="InterPro" id="IPR001119">
    <property type="entry name" value="SLH_dom"/>
</dbReference>
<keyword evidence="11" id="KW-1185">Reference proteome</keyword>
<dbReference type="Gene3D" id="2.60.40.380">
    <property type="entry name" value="Purple acid phosphatase-like, N-terminal"/>
    <property type="match status" value="1"/>
</dbReference>
<organism evidence="10 11">
    <name type="scientific">Paenibacillus selenitireducens</name>
    <dbReference type="NCBI Taxonomy" id="1324314"/>
    <lineage>
        <taxon>Bacteria</taxon>
        <taxon>Bacillati</taxon>
        <taxon>Bacillota</taxon>
        <taxon>Bacilli</taxon>
        <taxon>Bacillales</taxon>
        <taxon>Paenibacillaceae</taxon>
        <taxon>Paenibacillus</taxon>
    </lineage>
</organism>
<evidence type="ECO:0000259" key="8">
    <source>
        <dbReference type="PROSITE" id="PS50853"/>
    </source>
</evidence>
<dbReference type="InterPro" id="IPR019834">
    <property type="entry name" value="Glyco_hydro_8_CS"/>
</dbReference>
<dbReference type="GO" id="GO:0003993">
    <property type="term" value="F:acid phosphatase activity"/>
    <property type="evidence" value="ECO:0007669"/>
    <property type="project" value="InterPro"/>
</dbReference>
<feature type="domain" description="Fibronectin type-III" evidence="8">
    <location>
        <begin position="1370"/>
        <end position="1458"/>
    </location>
</feature>
<dbReference type="GO" id="GO:0000272">
    <property type="term" value="P:polysaccharide catabolic process"/>
    <property type="evidence" value="ECO:0007669"/>
    <property type="project" value="UniProtKB-KW"/>
</dbReference>
<evidence type="ECO:0000313" key="10">
    <source>
        <dbReference type="EMBL" id="OPA76999.1"/>
    </source>
</evidence>
<dbReference type="Gene3D" id="3.60.21.10">
    <property type="match status" value="1"/>
</dbReference>
<accession>A0A1T2XAT8</accession>
<dbReference type="GO" id="GO:0004553">
    <property type="term" value="F:hydrolase activity, hydrolyzing O-glycosyl compounds"/>
    <property type="evidence" value="ECO:0007669"/>
    <property type="project" value="InterPro"/>
</dbReference>
<comment type="similarity">
    <text evidence="1 6">Belongs to the glycosyl hydrolase 8 (cellulase D) family.</text>
</comment>
<dbReference type="SUPFAM" id="SSF48208">
    <property type="entry name" value="Six-hairpin glycosidases"/>
    <property type="match status" value="1"/>
</dbReference>
<feature type="domain" description="Fibronectin type-III" evidence="8">
    <location>
        <begin position="776"/>
        <end position="877"/>
    </location>
</feature>
<evidence type="ECO:0000256" key="4">
    <source>
        <dbReference type="ARBA" id="ARBA00023295"/>
    </source>
</evidence>
<proteinExistence type="inferred from homology"/>
<dbReference type="EMBL" id="MSZX01000006">
    <property type="protein sequence ID" value="OPA76999.1"/>
    <property type="molecule type" value="Genomic_DNA"/>
</dbReference>
<evidence type="ECO:0000256" key="1">
    <source>
        <dbReference type="ARBA" id="ARBA00009209"/>
    </source>
</evidence>
<dbReference type="PRINTS" id="PR00735">
    <property type="entry name" value="GLHYDRLASE8"/>
</dbReference>
<dbReference type="Pfam" id="PF13205">
    <property type="entry name" value="Big_5"/>
    <property type="match status" value="1"/>
</dbReference>
<dbReference type="InterPro" id="IPR008928">
    <property type="entry name" value="6-hairpin_glycosidase_sf"/>
</dbReference>
<dbReference type="Pfam" id="PF00149">
    <property type="entry name" value="Metallophos"/>
    <property type="match status" value="1"/>
</dbReference>
<feature type="active site" description="Nucleophile" evidence="5">
    <location>
        <position position="1105"/>
    </location>
</feature>
<dbReference type="InterPro" id="IPR002037">
    <property type="entry name" value="Glyco_hydro_8"/>
</dbReference>
<name>A0A1T2XAT8_9BACL</name>
<dbReference type="InterPro" id="IPR008963">
    <property type="entry name" value="Purple_acid_Pase-like_N"/>
</dbReference>
<keyword evidence="2" id="KW-0732">Signal</keyword>
<dbReference type="Pfam" id="PF16656">
    <property type="entry name" value="Pur_ac_phosph_N"/>
    <property type="match status" value="1"/>
</dbReference>
<dbReference type="SMART" id="SM00060">
    <property type="entry name" value="FN3"/>
    <property type="match status" value="3"/>
</dbReference>
<feature type="region of interest" description="Disordered" evidence="7">
    <location>
        <begin position="1461"/>
        <end position="1490"/>
    </location>
</feature>
<dbReference type="InterPro" id="IPR004843">
    <property type="entry name" value="Calcineurin-like_PHP"/>
</dbReference>
<dbReference type="InterPro" id="IPR012341">
    <property type="entry name" value="6hp_glycosidase-like_sf"/>
</dbReference>
<keyword evidence="6" id="KW-0119">Carbohydrate metabolism</keyword>
<dbReference type="PANTHER" id="PTHR45867">
    <property type="entry name" value="PURPLE ACID PHOSPHATASE"/>
    <property type="match status" value="1"/>
</dbReference>
<evidence type="ECO:0000256" key="3">
    <source>
        <dbReference type="ARBA" id="ARBA00022801"/>
    </source>
</evidence>
<dbReference type="CDD" id="cd00063">
    <property type="entry name" value="FN3"/>
    <property type="match status" value="3"/>
</dbReference>
<dbReference type="OrthoDB" id="9809781at2"/>
<dbReference type="Pfam" id="PF01270">
    <property type="entry name" value="Glyco_hydro_8"/>
    <property type="match status" value="1"/>
</dbReference>
<dbReference type="PROSITE" id="PS50853">
    <property type="entry name" value="FN3"/>
    <property type="match status" value="3"/>
</dbReference>
<feature type="domain" description="SLH" evidence="9">
    <location>
        <begin position="1621"/>
        <end position="1677"/>
    </location>
</feature>
<evidence type="ECO:0000256" key="7">
    <source>
        <dbReference type="SAM" id="MobiDB-lite"/>
    </source>
</evidence>
<dbReference type="InterPro" id="IPR003961">
    <property type="entry name" value="FN3_dom"/>
</dbReference>
<dbReference type="InterPro" id="IPR015914">
    <property type="entry name" value="PAPs_N"/>
</dbReference>
<dbReference type="SUPFAM" id="SSF49363">
    <property type="entry name" value="Purple acid phosphatase, N-terminal domain"/>
    <property type="match status" value="1"/>
</dbReference>
<evidence type="ECO:0000313" key="11">
    <source>
        <dbReference type="Proteomes" id="UP000190188"/>
    </source>
</evidence>
<protein>
    <recommendedName>
        <fullName evidence="6">Glucanase</fullName>
        <ecNumber evidence="6">3.2.1.-</ecNumber>
    </recommendedName>
</protein>
<dbReference type="STRING" id="1324314.BVG16_17120"/>
<feature type="domain" description="SLH" evidence="9">
    <location>
        <begin position="1494"/>
        <end position="1557"/>
    </location>
</feature>
<sequence length="1677" mass="186773">MLLPFHTVGTVSAKETGDGEVTTEKVMIAAWDFKDAGSEGVISATYGAYQAASTIRAVGGLQFEYVSDDGLQYQGWHQGVDRKYWLATLSTKGFQHITLSSMQKSSGSGPRDFKVEISSDGASWTKMKDVTLEKGSYSCNSCKLADTPLPQSAEDQPLLYIRWIVASTEATNPIENSEVGAGGSSYIKDIRVKGEAMEGSDIEVPTINLLESPQDGAVKTAVDAQVTVKFSKKIVWNEEHAVTIRDNENNLLQGIQPEIINHHTLQINHSVLDYGKTYTVSIPKEMIQGKEDHIPLVRDISWSFTTQDSPFMPKSVNMTFNGDPKTSIAFAWYTDLMTDSIVQVVDASDVQGGVFPQTGFVTYSGHGKEIDTFMAKSDRTTQTYTEFISHKVIADALTPGTTYNFRVGNGTAWSPIGSFTTDTSNHQSYRFIAGSDSQASNKSEFEPWADTFRKAIDYIGAPKFLISAGDLVDNGDLEEQWQWMLGVAQKELLQVPFVPVLGGHEVQDYDGDETTPNNNFYNHFNLPKQVVADTHEGSVYSFEYGDALYLVFNSQYQGALAENGKDVEWADDQFWDQVAWMKNTVAKSDKKWKFVAFHKSPYAAGDNSAQWEDDRVQFYKKYLIPAFDEMGIDLVFEAHDHMYMRSFQMYNDEVIPKEQLEFDAAGNAINPKGTVYLMSNAFGNKFYYKNNQHYLDENDEAQELLDENGNPIPYDDYFAAIDEQPEKKMFTDVSVSPKVLQFTAYTAAMEDEGKEGTVGNGLFAYDRYGIQRTDVKPEPVEHAGVQLRDSSALLSWEMPSASKEPIRGFRIYEKGDKVKAHWSEYIPVADGQSAYSYKLENIDPNKKYDLIIKAVGTRMNSDPVEVSTLEGPIVNEPPSAPTELQGTAISPFQVNLRWTASAGTLEPSGYNVYRGGTKVGTTKTLSYSDTGLNPDTKYRYVVKAYNVEGMESLDSNMVEVTTGQLPSGEGPHKAFPQHTAYAGGSIKPNHVTQAKMDSTVARLYDEWKAKYLKQNPYDPSQYYVWYSDGDWFEENEITVSEAHGYGMLITALMAGHDPDAQHYFDGLYRYFRAHPSEINPDLMAWQQADTGTEIKDINGVDSATDGDMDIAYALLLANSQWGSRGEIHYLEQAKKVMNAIMQSEVNHTEWTLKLADWVTDNDPKYGQATRASDFMLQHLKDYRNVTGDTRWDRVVDSTYNIIRDMHENYSPKTGLLPDFVVKDSNRYVPAEPMFLESETDGDYSYNSSRIPWRIGTDYLITGDTRAQAQLSTLNRWIQEKTNQDPSQIRAGYKLDGSKELEDYEDISFSAPLMVSAMIDASNQEWLNRLWDYNTAGSTEDELYFSNNLRLLSMIVVSGNWWTPTLVDDVAPTAPTIERGEAVSSTAIELRWTSSTDNLGVVGYKVYRDDVEILTTTKTEMKDTGLRPATTYRYFVVAVDAAGNTSKISNVRIISTLKNNSEGGGTWTGGTTPTKETTTPPAKEDHATGTPEPAKITFIDVDKTYSWAKEAIEELAAARIMPGTSETTFEPGKKLTRADFMTLLVKLLGLKAEFHANFTDVDPRSTYYEAVGISKALGITTGVGHNTFNPTASITRQDMMVLTARALYVAGVISAKGVGSELDSFPDAAQVSGYAAADVAALLREKMIQVDRGVILPKEAATRADAAVMLYRIFTIIQ</sequence>
<comment type="caution">
    <text evidence="10">The sequence shown here is derived from an EMBL/GenBank/DDBJ whole genome shotgun (WGS) entry which is preliminary data.</text>
</comment>
<feature type="domain" description="Fibronectin type-III" evidence="8">
    <location>
        <begin position="880"/>
        <end position="965"/>
    </location>
</feature>